<feature type="transmembrane region" description="Helical" evidence="1">
    <location>
        <begin position="72"/>
        <end position="89"/>
    </location>
</feature>
<proteinExistence type="predicted"/>
<name>A0A437SVE6_9LACO</name>
<keyword evidence="1" id="KW-0472">Membrane</keyword>
<keyword evidence="1" id="KW-0812">Transmembrane</keyword>
<reference evidence="2 3" key="1">
    <citation type="submission" date="2018-12" db="EMBL/GenBank/DDBJ databases">
        <authorList>
            <person name="Meng J."/>
        </authorList>
    </citation>
    <scope>NUCLEOTIDE SEQUENCE [LARGE SCALE GENOMIC DNA]</scope>
    <source>
        <strain evidence="2 3">HT111-2</strain>
    </source>
</reference>
<dbReference type="Proteomes" id="UP000288291">
    <property type="component" value="Unassembled WGS sequence"/>
</dbReference>
<dbReference type="RefSeq" id="WP_127796250.1">
    <property type="nucleotide sequence ID" value="NZ_ML136879.1"/>
</dbReference>
<sequence>MMKSSWKVIVYPLVCFFSLILSLVMLAKLAGNIDIFLVSGNLQDKFYFLSIVVYILLIVGGGYALTRSQSSLALIIGLLIFVFSIFYLLTTNSNFTLLIYYFLYALAVAGFSMNQIIEQS</sequence>
<keyword evidence="1" id="KW-1133">Transmembrane helix</keyword>
<feature type="transmembrane region" description="Helical" evidence="1">
    <location>
        <begin position="95"/>
        <end position="117"/>
    </location>
</feature>
<feature type="transmembrane region" description="Helical" evidence="1">
    <location>
        <begin position="46"/>
        <end position="65"/>
    </location>
</feature>
<organism evidence="2 3">
    <name type="scientific">Lactobacillus xujianguonis</name>
    <dbReference type="NCBI Taxonomy" id="2495899"/>
    <lineage>
        <taxon>Bacteria</taxon>
        <taxon>Bacillati</taxon>
        <taxon>Bacillota</taxon>
        <taxon>Bacilli</taxon>
        <taxon>Lactobacillales</taxon>
        <taxon>Lactobacillaceae</taxon>
        <taxon>Lactobacillus</taxon>
    </lineage>
</organism>
<accession>A0A437SVE6</accession>
<comment type="caution">
    <text evidence="2">The sequence shown here is derived from an EMBL/GenBank/DDBJ whole genome shotgun (WGS) entry which is preliminary data.</text>
</comment>
<protein>
    <submittedName>
        <fullName evidence="2">Uncharacterized protein</fullName>
    </submittedName>
</protein>
<keyword evidence="3" id="KW-1185">Reference proteome</keyword>
<evidence type="ECO:0000313" key="2">
    <source>
        <dbReference type="EMBL" id="RVU70895.1"/>
    </source>
</evidence>
<dbReference type="AlphaFoldDB" id="A0A437SVE6"/>
<evidence type="ECO:0000313" key="3">
    <source>
        <dbReference type="Proteomes" id="UP000288291"/>
    </source>
</evidence>
<gene>
    <name evidence="2" type="ORF">EJK17_04890</name>
</gene>
<evidence type="ECO:0000256" key="1">
    <source>
        <dbReference type="SAM" id="Phobius"/>
    </source>
</evidence>
<dbReference type="EMBL" id="RXIA01000011">
    <property type="protein sequence ID" value="RVU70895.1"/>
    <property type="molecule type" value="Genomic_DNA"/>
</dbReference>